<evidence type="ECO:0000256" key="6">
    <source>
        <dbReference type="ARBA" id="ARBA00023136"/>
    </source>
</evidence>
<dbReference type="GO" id="GO:0034040">
    <property type="term" value="F:ATPase-coupled lipid transmembrane transporter activity"/>
    <property type="evidence" value="ECO:0007669"/>
    <property type="project" value="TreeGrafter"/>
</dbReference>
<evidence type="ECO:0000259" key="9">
    <source>
        <dbReference type="PROSITE" id="PS50929"/>
    </source>
</evidence>
<evidence type="ECO:0000256" key="7">
    <source>
        <dbReference type="SAM" id="Phobius"/>
    </source>
</evidence>
<dbReference type="OrthoDB" id="1672195at2"/>
<reference evidence="10 11" key="1">
    <citation type="journal article" date="2015" name="Genome Announc.">
        <title>Expanding the biotechnology potential of lactobacilli through comparative genomics of 213 strains and associated genera.</title>
        <authorList>
            <person name="Sun Z."/>
            <person name="Harris H.M."/>
            <person name="McCann A."/>
            <person name="Guo C."/>
            <person name="Argimon S."/>
            <person name="Zhang W."/>
            <person name="Yang X."/>
            <person name="Jeffery I.B."/>
            <person name="Cooney J.C."/>
            <person name="Kagawa T.F."/>
            <person name="Liu W."/>
            <person name="Song Y."/>
            <person name="Salvetti E."/>
            <person name="Wrobel A."/>
            <person name="Rasinkangas P."/>
            <person name="Parkhill J."/>
            <person name="Rea M.C."/>
            <person name="O'Sullivan O."/>
            <person name="Ritari J."/>
            <person name="Douillard F.P."/>
            <person name="Paul Ross R."/>
            <person name="Yang R."/>
            <person name="Briner A.E."/>
            <person name="Felis G.E."/>
            <person name="de Vos W.M."/>
            <person name="Barrangou R."/>
            <person name="Klaenhammer T.R."/>
            <person name="Caufield P.W."/>
            <person name="Cui Y."/>
            <person name="Zhang H."/>
            <person name="O'Toole P.W."/>
        </authorList>
    </citation>
    <scope>NUCLEOTIDE SEQUENCE [LARGE SCALE GENOMIC DNA]</scope>
    <source>
        <strain evidence="10 11">DSM 15814</strain>
    </source>
</reference>
<comment type="subcellular location">
    <subcellularLocation>
        <location evidence="1">Cell membrane</location>
        <topology evidence="1">Multi-pass membrane protein</topology>
    </subcellularLocation>
</comment>
<name>A0A0R1RTJ0_9LACO</name>
<keyword evidence="5 7" id="KW-1133">Transmembrane helix</keyword>
<feature type="transmembrane region" description="Helical" evidence="7">
    <location>
        <begin position="124"/>
        <end position="142"/>
    </location>
</feature>
<dbReference type="InterPro" id="IPR017871">
    <property type="entry name" value="ABC_transporter-like_CS"/>
</dbReference>
<dbReference type="GO" id="GO:0005886">
    <property type="term" value="C:plasma membrane"/>
    <property type="evidence" value="ECO:0007669"/>
    <property type="project" value="UniProtKB-SubCell"/>
</dbReference>
<evidence type="ECO:0000256" key="2">
    <source>
        <dbReference type="ARBA" id="ARBA00022692"/>
    </source>
</evidence>
<evidence type="ECO:0000256" key="5">
    <source>
        <dbReference type="ARBA" id="ARBA00022989"/>
    </source>
</evidence>
<dbReference type="GO" id="GO:0016887">
    <property type="term" value="F:ATP hydrolysis activity"/>
    <property type="evidence" value="ECO:0007669"/>
    <property type="project" value="InterPro"/>
</dbReference>
<dbReference type="PROSITE" id="PS50929">
    <property type="entry name" value="ABC_TM1F"/>
    <property type="match status" value="1"/>
</dbReference>
<evidence type="ECO:0000256" key="3">
    <source>
        <dbReference type="ARBA" id="ARBA00022741"/>
    </source>
</evidence>
<dbReference type="Gene3D" id="1.20.1560.10">
    <property type="entry name" value="ABC transporter type 1, transmembrane domain"/>
    <property type="match status" value="1"/>
</dbReference>
<keyword evidence="2 7" id="KW-0812">Transmembrane</keyword>
<dbReference type="STRING" id="1114972.FD35_GL001640"/>
<keyword evidence="11" id="KW-1185">Reference proteome</keyword>
<dbReference type="Gene3D" id="3.40.50.300">
    <property type="entry name" value="P-loop containing nucleotide triphosphate hydrolases"/>
    <property type="match status" value="1"/>
</dbReference>
<dbReference type="InterPro" id="IPR036640">
    <property type="entry name" value="ABC1_TM_sf"/>
</dbReference>
<feature type="domain" description="ABC transmembrane type-1" evidence="9">
    <location>
        <begin position="12"/>
        <end position="291"/>
    </location>
</feature>
<sequence>MTKIIHRGWFSIAIVVALINGLEVPFNTATYAYIFKLITTRDLAGVGIYLAIVLGGYLFFSLLSYQQSWVVNKNVAFINLRLKTRYVEAKVERDDPSQQDFEANGLSFLMNDLKLLEDNYWRNVFRLLGYGTTILVTTGYALHNSFRLTGIFLAFMLVPMVFQRLASKGTTTKATVWSQKNAQLATRVKDLLHGAMTIRRYHAEAGYRTKLLRDVGSVEEANAALKNRIALANSLLMYLFYLFSETPIAIGIYLTISGILTLPEFVAVQYSTNMILNSVNQMLTCINQIGSTKDVRQQLRRSISKEGVTAKLPMKSAQFQELRLTNISFKREHRDILNVVNLRVQKGEKVLIQGPSGVGKSTLLSIMLKELPVTNGQLLLNGQEYDDAQVENLFSKVSQIPIIFAETVRYNLTLGMPFSEDAILVAVRQAGLSDVIKESKLNQQIAEDGKNLSGGQLKRIEIARALLFKRQVLLIDEGTASLDSATVRQIHDTLLSLTNLTVIEVDHHIPHELLSKYDRHYQLNNGRLEALN</sequence>
<dbReference type="PROSITE" id="PS50893">
    <property type="entry name" value="ABC_TRANSPORTER_2"/>
    <property type="match status" value="1"/>
</dbReference>
<evidence type="ECO:0000256" key="1">
    <source>
        <dbReference type="ARBA" id="ARBA00004651"/>
    </source>
</evidence>
<feature type="transmembrane region" description="Helical" evidence="7">
    <location>
        <begin position="12"/>
        <end position="34"/>
    </location>
</feature>
<feature type="domain" description="ABC transporter" evidence="8">
    <location>
        <begin position="322"/>
        <end position="531"/>
    </location>
</feature>
<keyword evidence="4" id="KW-0067">ATP-binding</keyword>
<dbReference type="Proteomes" id="UP000051999">
    <property type="component" value="Unassembled WGS sequence"/>
</dbReference>
<evidence type="ECO:0000259" key="8">
    <source>
        <dbReference type="PROSITE" id="PS50893"/>
    </source>
</evidence>
<keyword evidence="6 7" id="KW-0472">Membrane</keyword>
<feature type="transmembrane region" description="Helical" evidence="7">
    <location>
        <begin position="46"/>
        <end position="65"/>
    </location>
</feature>
<evidence type="ECO:0000313" key="10">
    <source>
        <dbReference type="EMBL" id="KRL56547.1"/>
    </source>
</evidence>
<dbReference type="RefSeq" id="WP_017262180.1">
    <property type="nucleotide sequence ID" value="NZ_AUAW01000005.1"/>
</dbReference>
<dbReference type="PANTHER" id="PTHR24221">
    <property type="entry name" value="ATP-BINDING CASSETTE SUB-FAMILY B"/>
    <property type="match status" value="1"/>
</dbReference>
<dbReference type="eggNOG" id="COG1132">
    <property type="taxonomic scope" value="Bacteria"/>
</dbReference>
<protein>
    <submittedName>
        <fullName evidence="10">ABC transporter</fullName>
    </submittedName>
</protein>
<gene>
    <name evidence="10" type="ORF">FD35_GL001640</name>
</gene>
<dbReference type="AlphaFoldDB" id="A0A0R1RTJ0"/>
<dbReference type="PROSITE" id="PS00211">
    <property type="entry name" value="ABC_TRANSPORTER_1"/>
    <property type="match status" value="1"/>
</dbReference>
<dbReference type="SUPFAM" id="SSF90123">
    <property type="entry name" value="ABC transporter transmembrane region"/>
    <property type="match status" value="1"/>
</dbReference>
<dbReference type="GO" id="GO:0005524">
    <property type="term" value="F:ATP binding"/>
    <property type="evidence" value="ECO:0007669"/>
    <property type="project" value="UniProtKB-KW"/>
</dbReference>
<dbReference type="Pfam" id="PF00005">
    <property type="entry name" value="ABC_tran"/>
    <property type="match status" value="1"/>
</dbReference>
<dbReference type="InterPro" id="IPR003593">
    <property type="entry name" value="AAA+_ATPase"/>
</dbReference>
<feature type="transmembrane region" description="Helical" evidence="7">
    <location>
        <begin position="148"/>
        <end position="166"/>
    </location>
</feature>
<dbReference type="SMART" id="SM00382">
    <property type="entry name" value="AAA"/>
    <property type="match status" value="1"/>
</dbReference>
<dbReference type="Pfam" id="PF00664">
    <property type="entry name" value="ABC_membrane"/>
    <property type="match status" value="1"/>
</dbReference>
<dbReference type="PANTHER" id="PTHR24221:SF654">
    <property type="entry name" value="ATP-BINDING CASSETTE SUB-FAMILY B MEMBER 6"/>
    <property type="match status" value="1"/>
</dbReference>
<comment type="caution">
    <text evidence="10">The sequence shown here is derived from an EMBL/GenBank/DDBJ whole genome shotgun (WGS) entry which is preliminary data.</text>
</comment>
<dbReference type="InterPro" id="IPR027417">
    <property type="entry name" value="P-loop_NTPase"/>
</dbReference>
<evidence type="ECO:0000256" key="4">
    <source>
        <dbReference type="ARBA" id="ARBA00022840"/>
    </source>
</evidence>
<feature type="transmembrane region" description="Helical" evidence="7">
    <location>
        <begin position="235"/>
        <end position="256"/>
    </location>
</feature>
<dbReference type="SUPFAM" id="SSF52540">
    <property type="entry name" value="P-loop containing nucleoside triphosphate hydrolases"/>
    <property type="match status" value="1"/>
</dbReference>
<dbReference type="GO" id="GO:0140359">
    <property type="term" value="F:ABC-type transporter activity"/>
    <property type="evidence" value="ECO:0007669"/>
    <property type="project" value="InterPro"/>
</dbReference>
<dbReference type="CDD" id="cd03228">
    <property type="entry name" value="ABCC_MRP_Like"/>
    <property type="match status" value="1"/>
</dbReference>
<accession>A0A0R1RTJ0</accession>
<dbReference type="PATRIC" id="fig|1114972.6.peg.1667"/>
<dbReference type="EMBL" id="AZFF01000003">
    <property type="protein sequence ID" value="KRL56547.1"/>
    <property type="molecule type" value="Genomic_DNA"/>
</dbReference>
<evidence type="ECO:0000313" key="11">
    <source>
        <dbReference type="Proteomes" id="UP000051999"/>
    </source>
</evidence>
<organism evidence="10 11">
    <name type="scientific">Furfurilactobacillus rossiae DSM 15814</name>
    <dbReference type="NCBI Taxonomy" id="1114972"/>
    <lineage>
        <taxon>Bacteria</taxon>
        <taxon>Bacillati</taxon>
        <taxon>Bacillota</taxon>
        <taxon>Bacilli</taxon>
        <taxon>Lactobacillales</taxon>
        <taxon>Lactobacillaceae</taxon>
        <taxon>Furfurilactobacillus</taxon>
    </lineage>
</organism>
<proteinExistence type="predicted"/>
<dbReference type="InterPro" id="IPR011527">
    <property type="entry name" value="ABC1_TM_dom"/>
</dbReference>
<dbReference type="InterPro" id="IPR003439">
    <property type="entry name" value="ABC_transporter-like_ATP-bd"/>
</dbReference>
<dbReference type="InterPro" id="IPR039421">
    <property type="entry name" value="Type_1_exporter"/>
</dbReference>
<keyword evidence="3" id="KW-0547">Nucleotide-binding</keyword>